<dbReference type="RefSeq" id="WP_306850309.1">
    <property type="nucleotide sequence ID" value="NZ_JAUSSK010000003.1"/>
</dbReference>
<keyword evidence="5" id="KW-0997">Cell inner membrane</keyword>
<keyword evidence="4" id="KW-0488">Methylation</keyword>
<gene>
    <name evidence="12" type="ORF">J2T07_002428</name>
</gene>
<evidence type="ECO:0000313" key="13">
    <source>
        <dbReference type="Proteomes" id="UP001237737"/>
    </source>
</evidence>
<keyword evidence="6" id="KW-0812">Transmembrane</keyword>
<keyword evidence="13" id="KW-1185">Reference proteome</keyword>
<comment type="subcellular location">
    <subcellularLocation>
        <location evidence="1">Cell inner membrane</location>
        <topology evidence="1">Single-pass membrane protein</topology>
    </subcellularLocation>
</comment>
<dbReference type="InterPro" id="IPR045584">
    <property type="entry name" value="Pilin-like"/>
</dbReference>
<protein>
    <recommendedName>
        <fullName evidence="2">Type II secretion system protein H</fullName>
    </recommendedName>
    <alternativeName>
        <fullName evidence="10">General secretion pathway protein H</fullName>
    </alternativeName>
</protein>
<keyword evidence="3" id="KW-1003">Cell membrane</keyword>
<dbReference type="Pfam" id="PF12019">
    <property type="entry name" value="GspH"/>
    <property type="match status" value="1"/>
</dbReference>
<evidence type="ECO:0000256" key="5">
    <source>
        <dbReference type="ARBA" id="ARBA00022519"/>
    </source>
</evidence>
<keyword evidence="8" id="KW-0472">Membrane</keyword>
<dbReference type="InterPro" id="IPR012902">
    <property type="entry name" value="N_methyl_site"/>
</dbReference>
<dbReference type="InterPro" id="IPR022346">
    <property type="entry name" value="T2SS_GspH"/>
</dbReference>
<evidence type="ECO:0000256" key="1">
    <source>
        <dbReference type="ARBA" id="ARBA00004377"/>
    </source>
</evidence>
<comment type="similarity">
    <text evidence="9">Belongs to the GSP H family.</text>
</comment>
<feature type="domain" description="General secretion pathway GspH" evidence="11">
    <location>
        <begin position="45"/>
        <end position="154"/>
    </location>
</feature>
<evidence type="ECO:0000256" key="3">
    <source>
        <dbReference type="ARBA" id="ARBA00022475"/>
    </source>
</evidence>
<name>A0ABT9T153_9GAMM</name>
<organism evidence="12 13">
    <name type="scientific">Luteibacter jiangsuensis</name>
    <dbReference type="NCBI Taxonomy" id="637577"/>
    <lineage>
        <taxon>Bacteria</taxon>
        <taxon>Pseudomonadati</taxon>
        <taxon>Pseudomonadota</taxon>
        <taxon>Gammaproteobacteria</taxon>
        <taxon>Lysobacterales</taxon>
        <taxon>Rhodanobacteraceae</taxon>
        <taxon>Luteibacter</taxon>
    </lineage>
</organism>
<evidence type="ECO:0000256" key="9">
    <source>
        <dbReference type="ARBA" id="ARBA00025772"/>
    </source>
</evidence>
<dbReference type="SUPFAM" id="SSF54523">
    <property type="entry name" value="Pili subunits"/>
    <property type="match status" value="1"/>
</dbReference>
<dbReference type="EMBL" id="JAUSSK010000003">
    <property type="protein sequence ID" value="MDQ0010238.1"/>
    <property type="molecule type" value="Genomic_DNA"/>
</dbReference>
<accession>A0ABT9T153</accession>
<dbReference type="NCBIfam" id="TIGR02532">
    <property type="entry name" value="IV_pilin_GFxxxE"/>
    <property type="match status" value="1"/>
</dbReference>
<proteinExistence type="inferred from homology"/>
<reference evidence="12 13" key="1">
    <citation type="submission" date="2023-07" db="EMBL/GenBank/DDBJ databases">
        <title>Sorghum-associated microbial communities from plants grown in Nebraska, USA.</title>
        <authorList>
            <person name="Schachtman D."/>
        </authorList>
    </citation>
    <scope>NUCLEOTIDE SEQUENCE [LARGE SCALE GENOMIC DNA]</scope>
    <source>
        <strain evidence="12 13">CC60</strain>
    </source>
</reference>
<dbReference type="Proteomes" id="UP001237737">
    <property type="component" value="Unassembled WGS sequence"/>
</dbReference>
<evidence type="ECO:0000256" key="7">
    <source>
        <dbReference type="ARBA" id="ARBA00022989"/>
    </source>
</evidence>
<evidence type="ECO:0000256" key="2">
    <source>
        <dbReference type="ARBA" id="ARBA00021549"/>
    </source>
</evidence>
<sequence>MPLYRPHGFTWTELLAVLAVTGILASIALPALGEALARHRLRATTDALMEALAQARATAVRRNHPTVLCASRDGRACSPSADWTWGWIGRDKESRTVFESMEPLDDKLSIVRRPGRQAFTFDPNGTCSASNQTITLCVRGRPTTAVSIVVANSGRARRKTAVPEDAAACASPLSRKR</sequence>
<evidence type="ECO:0000313" key="12">
    <source>
        <dbReference type="EMBL" id="MDQ0010238.1"/>
    </source>
</evidence>
<evidence type="ECO:0000259" key="11">
    <source>
        <dbReference type="Pfam" id="PF12019"/>
    </source>
</evidence>
<dbReference type="Gene3D" id="3.55.40.10">
    <property type="entry name" value="minor pseudopilin epsh domain"/>
    <property type="match status" value="1"/>
</dbReference>
<keyword evidence="7" id="KW-1133">Transmembrane helix</keyword>
<evidence type="ECO:0000256" key="10">
    <source>
        <dbReference type="ARBA" id="ARBA00030775"/>
    </source>
</evidence>
<comment type="caution">
    <text evidence="12">The sequence shown here is derived from an EMBL/GenBank/DDBJ whole genome shotgun (WGS) entry which is preliminary data.</text>
</comment>
<evidence type="ECO:0000256" key="4">
    <source>
        <dbReference type="ARBA" id="ARBA00022481"/>
    </source>
</evidence>
<evidence type="ECO:0000256" key="6">
    <source>
        <dbReference type="ARBA" id="ARBA00022692"/>
    </source>
</evidence>
<evidence type="ECO:0000256" key="8">
    <source>
        <dbReference type="ARBA" id="ARBA00023136"/>
    </source>
</evidence>